<evidence type="ECO:0000313" key="2">
    <source>
        <dbReference type="Proteomes" id="UP000799755"/>
    </source>
</evidence>
<gene>
    <name evidence="1" type="ORF">BDR25DRAFT_357520</name>
</gene>
<dbReference type="EMBL" id="MU003515">
    <property type="protein sequence ID" value="KAF2468591.1"/>
    <property type="molecule type" value="Genomic_DNA"/>
</dbReference>
<proteinExistence type="predicted"/>
<accession>A0ACB6QQZ8</accession>
<organism evidence="1 2">
    <name type="scientific">Lindgomyces ingoldianus</name>
    <dbReference type="NCBI Taxonomy" id="673940"/>
    <lineage>
        <taxon>Eukaryota</taxon>
        <taxon>Fungi</taxon>
        <taxon>Dikarya</taxon>
        <taxon>Ascomycota</taxon>
        <taxon>Pezizomycotina</taxon>
        <taxon>Dothideomycetes</taxon>
        <taxon>Pleosporomycetidae</taxon>
        <taxon>Pleosporales</taxon>
        <taxon>Lindgomycetaceae</taxon>
        <taxon>Lindgomyces</taxon>
    </lineage>
</organism>
<name>A0ACB6QQZ8_9PLEO</name>
<keyword evidence="2" id="KW-1185">Reference proteome</keyword>
<comment type="caution">
    <text evidence="1">The sequence shown here is derived from an EMBL/GenBank/DDBJ whole genome shotgun (WGS) entry which is preliminary data.</text>
</comment>
<sequence>MKTCLETFANLIFWKQIRGENSAEKLVTLELWDRKLTMQLPEAFGRRRSSMRQFIEINIVGSVYVHIPATKQLFHGLRKYEIGEVRYLGSMPREDSHQNALWSSGSLNPIKQTCANKTKFGAEMIRKFLMPSCSMYNFALRLKSQDVGVLPDMTQPLRQNSAQLAEVTVIVLVEMIPSAPSFRRRLVFKCLICCFVTRTFLVVARFSPQYLAFEHGFLDQYLVWELAWVLAQSLTFILAFSFQVNSAALFGPYLIHSSGCN</sequence>
<reference evidence="1" key="1">
    <citation type="journal article" date="2020" name="Stud. Mycol.">
        <title>101 Dothideomycetes genomes: a test case for predicting lifestyles and emergence of pathogens.</title>
        <authorList>
            <person name="Haridas S."/>
            <person name="Albert R."/>
            <person name="Binder M."/>
            <person name="Bloem J."/>
            <person name="Labutti K."/>
            <person name="Salamov A."/>
            <person name="Andreopoulos B."/>
            <person name="Baker S."/>
            <person name="Barry K."/>
            <person name="Bills G."/>
            <person name="Bluhm B."/>
            <person name="Cannon C."/>
            <person name="Castanera R."/>
            <person name="Culley D."/>
            <person name="Daum C."/>
            <person name="Ezra D."/>
            <person name="Gonzalez J."/>
            <person name="Henrissat B."/>
            <person name="Kuo A."/>
            <person name="Liang C."/>
            <person name="Lipzen A."/>
            <person name="Lutzoni F."/>
            <person name="Magnuson J."/>
            <person name="Mondo S."/>
            <person name="Nolan M."/>
            <person name="Ohm R."/>
            <person name="Pangilinan J."/>
            <person name="Park H.-J."/>
            <person name="Ramirez L."/>
            <person name="Alfaro M."/>
            <person name="Sun H."/>
            <person name="Tritt A."/>
            <person name="Yoshinaga Y."/>
            <person name="Zwiers L.-H."/>
            <person name="Turgeon B."/>
            <person name="Goodwin S."/>
            <person name="Spatafora J."/>
            <person name="Crous P."/>
            <person name="Grigoriev I."/>
        </authorList>
    </citation>
    <scope>NUCLEOTIDE SEQUENCE</scope>
    <source>
        <strain evidence="1">ATCC 200398</strain>
    </source>
</reference>
<evidence type="ECO:0000313" key="1">
    <source>
        <dbReference type="EMBL" id="KAF2468591.1"/>
    </source>
</evidence>
<protein>
    <submittedName>
        <fullName evidence="1">Uncharacterized protein</fullName>
    </submittedName>
</protein>
<dbReference type="Proteomes" id="UP000799755">
    <property type="component" value="Unassembled WGS sequence"/>
</dbReference>